<proteinExistence type="predicted"/>
<sequence length="365" mass="41249">MSNNNSNGGGFDLFGLNALGRTGEKIADAGIEGVKTFLSLTCKPLLDELGFMLGDKFRSWRLNNVIKILEKAQGKLTWDTENEKLTIDTNVAFQIIENASIVSNDTLQDMWAGLFASSINRYEEDENIFFIDILKRLTSSQVKLISYLCENTKKSINIGNLDKAKEEGVVSLTYLKLQYAELCSVMASSSRLKVDSEFDTLVNFGLIERPNPGSFGPSILQQVKSSGALVRPTLIALRLYVKCRGSKCTPFEYFESDVIEYYQELVGNNFSASNSNLLSFIYERSKRGEFYKEEIELDNALILKNDDWNVLAIGVLNERLRDYLIYRFLGGINKTYDVRFKAGNSFASFNYKQGLKKYTISDIEE</sequence>
<dbReference type="Pfam" id="PF14337">
    <property type="entry name" value="Abi_alpha"/>
    <property type="match status" value="1"/>
</dbReference>
<dbReference type="AlphaFoldDB" id="A0A494VPH5"/>
<keyword evidence="2" id="KW-1185">Reference proteome</keyword>
<dbReference type="KEGG" id="muh:HYN43_019480"/>
<reference evidence="1 2" key="1">
    <citation type="submission" date="2018-10" db="EMBL/GenBank/DDBJ databases">
        <title>Genome sequencing of Mucilaginibacter sp. HYN0043.</title>
        <authorList>
            <person name="Kim M."/>
            <person name="Yi H."/>
        </authorList>
    </citation>
    <scope>NUCLEOTIDE SEQUENCE [LARGE SCALE GENOMIC DNA]</scope>
    <source>
        <strain evidence="1 2">HYN0043</strain>
    </source>
</reference>
<name>A0A494VPH5_9SPHI</name>
<protein>
    <submittedName>
        <fullName evidence="1">DUF4393 domain-containing protein</fullName>
    </submittedName>
</protein>
<dbReference type="RefSeq" id="WP_119410930.1">
    <property type="nucleotide sequence ID" value="NZ_CP032869.1"/>
</dbReference>
<gene>
    <name evidence="1" type="ORF">HYN43_019480</name>
</gene>
<dbReference type="OrthoDB" id="7063390at2"/>
<evidence type="ECO:0000313" key="2">
    <source>
        <dbReference type="Proteomes" id="UP000270046"/>
    </source>
</evidence>
<dbReference type="Proteomes" id="UP000270046">
    <property type="component" value="Chromosome"/>
</dbReference>
<organism evidence="1 2">
    <name type="scientific">Mucilaginibacter celer</name>
    <dbReference type="NCBI Taxonomy" id="2305508"/>
    <lineage>
        <taxon>Bacteria</taxon>
        <taxon>Pseudomonadati</taxon>
        <taxon>Bacteroidota</taxon>
        <taxon>Sphingobacteriia</taxon>
        <taxon>Sphingobacteriales</taxon>
        <taxon>Sphingobacteriaceae</taxon>
        <taxon>Mucilaginibacter</taxon>
    </lineage>
</organism>
<evidence type="ECO:0000313" key="1">
    <source>
        <dbReference type="EMBL" id="AYL97357.1"/>
    </source>
</evidence>
<dbReference type="InterPro" id="IPR025506">
    <property type="entry name" value="Abi_alpha"/>
</dbReference>
<accession>A0A494VPH5</accession>
<dbReference type="EMBL" id="CP032869">
    <property type="protein sequence ID" value="AYL97357.1"/>
    <property type="molecule type" value="Genomic_DNA"/>
</dbReference>